<dbReference type="STRING" id="1348657.M622_00905"/>
<dbReference type="EMBL" id="ATJV01000001">
    <property type="protein sequence ID" value="EPZ17357.1"/>
    <property type="molecule type" value="Genomic_DNA"/>
</dbReference>
<evidence type="ECO:0000313" key="1">
    <source>
        <dbReference type="EMBL" id="EPZ17357.1"/>
    </source>
</evidence>
<dbReference type="SUPFAM" id="SSF158682">
    <property type="entry name" value="TerB-like"/>
    <property type="match status" value="1"/>
</dbReference>
<evidence type="ECO:0000313" key="2">
    <source>
        <dbReference type="Proteomes" id="UP000015455"/>
    </source>
</evidence>
<dbReference type="Proteomes" id="UP000015455">
    <property type="component" value="Unassembled WGS sequence"/>
</dbReference>
<dbReference type="RefSeq" id="WP_021247643.1">
    <property type="nucleotide sequence ID" value="NZ_ATJV01000001.1"/>
</dbReference>
<reference evidence="1 2" key="1">
    <citation type="submission" date="2013-06" db="EMBL/GenBank/DDBJ databases">
        <title>Draft genome sequence of Thauera terpenica.</title>
        <authorList>
            <person name="Liu B."/>
            <person name="Frostegard A.H."/>
            <person name="Shapleigh J.P."/>
        </authorList>
    </citation>
    <scope>NUCLEOTIDE SEQUENCE [LARGE SCALE GENOMIC DNA]</scope>
    <source>
        <strain evidence="1 2">58Eu</strain>
    </source>
</reference>
<sequence>MRHYKTNSTPAVARLLAATVLADGGLGQDEFDTAMQTELAARLSIGQVEFERILREYCDDLLMGANYLDAVHLKLADEAFALLLEDIRDPALQAALLQAMQDVVKADGVETASEVDLLGHALQKWGLSPMTVPARTRELN</sequence>
<accession>S9ZUY5</accession>
<protein>
    <recommendedName>
        <fullName evidence="3">Co-chaperone DjlA N-terminal domain-containing protein</fullName>
    </recommendedName>
</protein>
<comment type="caution">
    <text evidence="1">The sequence shown here is derived from an EMBL/GenBank/DDBJ whole genome shotgun (WGS) entry which is preliminary data.</text>
</comment>
<dbReference type="AlphaFoldDB" id="S9ZUY5"/>
<dbReference type="eggNOG" id="ENOG5031GAD">
    <property type="taxonomic scope" value="Bacteria"/>
</dbReference>
<gene>
    <name evidence="1" type="ORF">M622_00905</name>
</gene>
<dbReference type="CDD" id="cd07177">
    <property type="entry name" value="terB_like"/>
    <property type="match status" value="1"/>
</dbReference>
<dbReference type="OrthoDB" id="8526975at2"/>
<keyword evidence="2" id="KW-1185">Reference proteome</keyword>
<evidence type="ECO:0008006" key="3">
    <source>
        <dbReference type="Google" id="ProtNLM"/>
    </source>
</evidence>
<name>S9ZUY5_9RHOO</name>
<dbReference type="Gene3D" id="1.10.3680.10">
    <property type="entry name" value="TerB-like"/>
    <property type="match status" value="1"/>
</dbReference>
<organism evidence="1 2">
    <name type="scientific">Thauera terpenica 58Eu</name>
    <dbReference type="NCBI Taxonomy" id="1348657"/>
    <lineage>
        <taxon>Bacteria</taxon>
        <taxon>Pseudomonadati</taxon>
        <taxon>Pseudomonadota</taxon>
        <taxon>Betaproteobacteria</taxon>
        <taxon>Rhodocyclales</taxon>
        <taxon>Zoogloeaceae</taxon>
        <taxon>Thauera</taxon>
    </lineage>
</organism>
<dbReference type="InterPro" id="IPR029024">
    <property type="entry name" value="TerB-like"/>
</dbReference>
<proteinExistence type="predicted"/>
<dbReference type="PATRIC" id="fig|1348657.5.peg.180"/>